<proteinExistence type="inferred from homology"/>
<dbReference type="PANTHER" id="PTHR43355">
    <property type="entry name" value="FLAVIN REDUCTASE (NADPH)"/>
    <property type="match status" value="1"/>
</dbReference>
<dbReference type="EMBL" id="KZ857381">
    <property type="protein sequence ID" value="RDX56289.1"/>
    <property type="molecule type" value="Genomic_DNA"/>
</dbReference>
<dbReference type="STRING" id="139420.A0A371DUS5"/>
<dbReference type="OrthoDB" id="10254221at2759"/>
<dbReference type="InterPro" id="IPR051606">
    <property type="entry name" value="Polyketide_Oxido-like"/>
</dbReference>
<keyword evidence="4" id="KW-1185">Reference proteome</keyword>
<dbReference type="InterPro" id="IPR036291">
    <property type="entry name" value="NAD(P)-bd_dom_sf"/>
</dbReference>
<evidence type="ECO:0000259" key="2">
    <source>
        <dbReference type="Pfam" id="PF13460"/>
    </source>
</evidence>
<dbReference type="Pfam" id="PF13460">
    <property type="entry name" value="NAD_binding_10"/>
    <property type="match status" value="1"/>
</dbReference>
<evidence type="ECO:0000256" key="1">
    <source>
        <dbReference type="ARBA" id="ARBA00038376"/>
    </source>
</evidence>
<dbReference type="GO" id="GO:0016646">
    <property type="term" value="F:oxidoreductase activity, acting on the CH-NH group of donors, NAD or NADP as acceptor"/>
    <property type="evidence" value="ECO:0007669"/>
    <property type="project" value="TreeGrafter"/>
</dbReference>
<organism evidence="3 4">
    <name type="scientific">Lentinus brumalis</name>
    <dbReference type="NCBI Taxonomy" id="2498619"/>
    <lineage>
        <taxon>Eukaryota</taxon>
        <taxon>Fungi</taxon>
        <taxon>Dikarya</taxon>
        <taxon>Basidiomycota</taxon>
        <taxon>Agaricomycotina</taxon>
        <taxon>Agaricomycetes</taxon>
        <taxon>Polyporales</taxon>
        <taxon>Polyporaceae</taxon>
        <taxon>Lentinus</taxon>
    </lineage>
</organism>
<comment type="similarity">
    <text evidence="1">Belongs to the avfA family.</text>
</comment>
<protein>
    <submittedName>
        <fullName evidence="3">NAD-P-binding protein</fullName>
    </submittedName>
</protein>
<dbReference type="PANTHER" id="PTHR43355:SF2">
    <property type="entry name" value="FLAVIN REDUCTASE (NADPH)"/>
    <property type="match status" value="1"/>
</dbReference>
<gene>
    <name evidence="3" type="ORF">OH76DRAFT_1396637</name>
</gene>
<evidence type="ECO:0000313" key="3">
    <source>
        <dbReference type="EMBL" id="RDX56289.1"/>
    </source>
</evidence>
<dbReference type="Proteomes" id="UP000256964">
    <property type="component" value="Unassembled WGS sequence"/>
</dbReference>
<dbReference type="AlphaFoldDB" id="A0A371DUS5"/>
<dbReference type="SUPFAM" id="SSF51735">
    <property type="entry name" value="NAD(P)-binding Rossmann-fold domains"/>
    <property type="match status" value="1"/>
</dbReference>
<dbReference type="Gene3D" id="3.40.50.720">
    <property type="entry name" value="NAD(P)-binding Rossmann-like Domain"/>
    <property type="match status" value="1"/>
</dbReference>
<name>A0A371DUS5_9APHY</name>
<dbReference type="InterPro" id="IPR016040">
    <property type="entry name" value="NAD(P)-bd_dom"/>
</dbReference>
<evidence type="ECO:0000313" key="4">
    <source>
        <dbReference type="Proteomes" id="UP000256964"/>
    </source>
</evidence>
<sequence length="221" mass="23656">MRLLILGGTGPSGLQLIEQSLALNHAVVVYVRSPQKLPQTISSNPSVTIVVGELTDEEKLGAAMDGVHAVLSALGPAVKNGPFHPSDTPLARAYALLISIMKARDVKRLIALGTASMKDEHDKFSLEFSVLVGGVAIFAHNAYKDVVAIGETIRAAPPEELVWTIARVPLLTEKPDREVIAGYIGDGKTKTRLSRAAFAAFVLKEVEANEWCRKAPLISSP</sequence>
<accession>A0A371DUS5</accession>
<reference evidence="3 4" key="1">
    <citation type="journal article" date="2018" name="Biotechnol. Biofuels">
        <title>Integrative visual omics of the white-rot fungus Polyporus brumalis exposes the biotechnological potential of its oxidative enzymes for delignifying raw plant biomass.</title>
        <authorList>
            <person name="Miyauchi S."/>
            <person name="Rancon A."/>
            <person name="Drula E."/>
            <person name="Hage H."/>
            <person name="Chaduli D."/>
            <person name="Favel A."/>
            <person name="Grisel S."/>
            <person name="Henrissat B."/>
            <person name="Herpoel-Gimbert I."/>
            <person name="Ruiz-Duenas F.J."/>
            <person name="Chevret D."/>
            <person name="Hainaut M."/>
            <person name="Lin J."/>
            <person name="Wang M."/>
            <person name="Pangilinan J."/>
            <person name="Lipzen A."/>
            <person name="Lesage-Meessen L."/>
            <person name="Navarro D."/>
            <person name="Riley R."/>
            <person name="Grigoriev I.V."/>
            <person name="Zhou S."/>
            <person name="Raouche S."/>
            <person name="Rosso M.N."/>
        </authorList>
    </citation>
    <scope>NUCLEOTIDE SEQUENCE [LARGE SCALE GENOMIC DNA]</scope>
    <source>
        <strain evidence="3 4">BRFM 1820</strain>
    </source>
</reference>
<feature type="domain" description="NAD(P)-binding" evidence="2">
    <location>
        <begin position="7"/>
        <end position="207"/>
    </location>
</feature>